<evidence type="ECO:0000259" key="2">
    <source>
        <dbReference type="Pfam" id="PF00534"/>
    </source>
</evidence>
<dbReference type="AlphaFoldDB" id="A0A1F8BDM2"/>
<dbReference type="InterPro" id="IPR001296">
    <property type="entry name" value="Glyco_trans_1"/>
</dbReference>
<dbReference type="Pfam" id="PF13439">
    <property type="entry name" value="Glyco_transf_4"/>
    <property type="match status" value="1"/>
</dbReference>
<dbReference type="PANTHER" id="PTHR46401">
    <property type="entry name" value="GLYCOSYLTRANSFERASE WBBK-RELATED"/>
    <property type="match status" value="1"/>
</dbReference>
<dbReference type="SUPFAM" id="SSF53756">
    <property type="entry name" value="UDP-Glycosyltransferase/glycogen phosphorylase"/>
    <property type="match status" value="1"/>
</dbReference>
<dbReference type="EMBL" id="MGHF01000029">
    <property type="protein sequence ID" value="OGM62103.1"/>
    <property type="molecule type" value="Genomic_DNA"/>
</dbReference>
<dbReference type="Gene3D" id="3.40.50.2000">
    <property type="entry name" value="Glycogen Phosphorylase B"/>
    <property type="match status" value="2"/>
</dbReference>
<organism evidence="4 5">
    <name type="scientific">Candidatus Woesebacteria bacterium RIFCSPLOWO2_01_FULL_39_21</name>
    <dbReference type="NCBI Taxonomy" id="1802519"/>
    <lineage>
        <taxon>Bacteria</taxon>
        <taxon>Candidatus Woeseibacteriota</taxon>
    </lineage>
</organism>
<protein>
    <recommendedName>
        <fullName evidence="6">Glycosyl transferase family 1 domain-containing protein</fullName>
    </recommendedName>
</protein>
<feature type="domain" description="Glycosyltransferase subfamily 4-like N-terminal" evidence="3">
    <location>
        <begin position="23"/>
        <end position="180"/>
    </location>
</feature>
<dbReference type="PANTHER" id="PTHR46401:SF2">
    <property type="entry name" value="GLYCOSYLTRANSFERASE WBBK-RELATED"/>
    <property type="match status" value="1"/>
</dbReference>
<proteinExistence type="predicted"/>
<evidence type="ECO:0000256" key="1">
    <source>
        <dbReference type="ARBA" id="ARBA00022679"/>
    </source>
</evidence>
<evidence type="ECO:0000313" key="4">
    <source>
        <dbReference type="EMBL" id="OGM62103.1"/>
    </source>
</evidence>
<reference evidence="4 5" key="1">
    <citation type="journal article" date="2016" name="Nat. Commun.">
        <title>Thousands of microbial genomes shed light on interconnected biogeochemical processes in an aquifer system.</title>
        <authorList>
            <person name="Anantharaman K."/>
            <person name="Brown C.T."/>
            <person name="Hug L.A."/>
            <person name="Sharon I."/>
            <person name="Castelle C.J."/>
            <person name="Probst A.J."/>
            <person name="Thomas B.C."/>
            <person name="Singh A."/>
            <person name="Wilkins M.J."/>
            <person name="Karaoz U."/>
            <person name="Brodie E.L."/>
            <person name="Williams K.H."/>
            <person name="Hubbard S.S."/>
            <person name="Banfield J.F."/>
        </authorList>
    </citation>
    <scope>NUCLEOTIDE SEQUENCE [LARGE SCALE GENOMIC DNA]</scope>
</reference>
<feature type="domain" description="Glycosyl transferase family 1" evidence="2">
    <location>
        <begin position="199"/>
        <end position="366"/>
    </location>
</feature>
<gene>
    <name evidence="4" type="ORF">A2961_05010</name>
</gene>
<dbReference type="GO" id="GO:0016757">
    <property type="term" value="F:glycosyltransferase activity"/>
    <property type="evidence" value="ECO:0007669"/>
    <property type="project" value="InterPro"/>
</dbReference>
<sequence length="387" mass="44014">MKNSLTSNKHVIFVSTWPPAQCGIANFCHDLAEGIKKNNANFPYEVLALTPKNKNYSYDSRVSLSIEKESLNAYFKAAKYINSLPKNTVVCLQHQFDIYGGNSGNHILPFLEKIKKPKICVIHQIVYSPSKVFISPRQKLIEEIGERSDKIILISETAKKLLVRAGTFPQSKVVVINHGIPEYLLEKKTRGKIKLPSRFNNKKIIGAWGILTDRKGYEYLISALPKIRRVVPQARIIIMGRVSSRPVIRSYFRHLKDLVKRLKTGKYVLIKNQYLSPEEIKALLAKIDVFVTPYSILDHGSSGSLLFAMATGKAIISTPFFHAQDILKNNRGILVPFSDRTTLSEAAIYLLNHPQEIEKFGRNAQNYARKLTWKNIAKDYIKLFNEL</sequence>
<dbReference type="Pfam" id="PF00534">
    <property type="entry name" value="Glycos_transf_1"/>
    <property type="match status" value="1"/>
</dbReference>
<evidence type="ECO:0008006" key="6">
    <source>
        <dbReference type="Google" id="ProtNLM"/>
    </source>
</evidence>
<dbReference type="InterPro" id="IPR028098">
    <property type="entry name" value="Glyco_trans_4-like_N"/>
</dbReference>
<name>A0A1F8BDM2_9BACT</name>
<dbReference type="Proteomes" id="UP000177082">
    <property type="component" value="Unassembled WGS sequence"/>
</dbReference>
<evidence type="ECO:0000313" key="5">
    <source>
        <dbReference type="Proteomes" id="UP000177082"/>
    </source>
</evidence>
<dbReference type="GO" id="GO:0009103">
    <property type="term" value="P:lipopolysaccharide biosynthetic process"/>
    <property type="evidence" value="ECO:0007669"/>
    <property type="project" value="TreeGrafter"/>
</dbReference>
<evidence type="ECO:0000259" key="3">
    <source>
        <dbReference type="Pfam" id="PF13439"/>
    </source>
</evidence>
<dbReference type="STRING" id="1802519.A2961_05010"/>
<comment type="caution">
    <text evidence="4">The sequence shown here is derived from an EMBL/GenBank/DDBJ whole genome shotgun (WGS) entry which is preliminary data.</text>
</comment>
<keyword evidence="1" id="KW-0808">Transferase</keyword>
<accession>A0A1F8BDM2</accession>